<evidence type="ECO:0000313" key="2">
    <source>
        <dbReference type="EMBL" id="MFD2551943.1"/>
    </source>
</evidence>
<dbReference type="RefSeq" id="WP_376893591.1">
    <property type="nucleotide sequence ID" value="NZ_JBHULS010000003.1"/>
</dbReference>
<evidence type="ECO:0000313" key="3">
    <source>
        <dbReference type="Proteomes" id="UP001597472"/>
    </source>
</evidence>
<dbReference type="PROSITE" id="PS51257">
    <property type="entry name" value="PROKAR_LIPOPROTEIN"/>
    <property type="match status" value="1"/>
</dbReference>
<organism evidence="2 3">
    <name type="scientific">Bizionia sediminis</name>
    <dbReference type="NCBI Taxonomy" id="1737064"/>
    <lineage>
        <taxon>Bacteria</taxon>
        <taxon>Pseudomonadati</taxon>
        <taxon>Bacteroidota</taxon>
        <taxon>Flavobacteriia</taxon>
        <taxon>Flavobacteriales</taxon>
        <taxon>Flavobacteriaceae</taxon>
        <taxon>Bizionia</taxon>
    </lineage>
</organism>
<keyword evidence="3" id="KW-1185">Reference proteome</keyword>
<dbReference type="EMBL" id="JBHULS010000003">
    <property type="protein sequence ID" value="MFD2551943.1"/>
    <property type="molecule type" value="Genomic_DNA"/>
</dbReference>
<proteinExistence type="predicted"/>
<feature type="signal peptide" evidence="1">
    <location>
        <begin position="1"/>
        <end position="28"/>
    </location>
</feature>
<comment type="caution">
    <text evidence="2">The sequence shown here is derived from an EMBL/GenBank/DDBJ whole genome shotgun (WGS) entry which is preliminary data.</text>
</comment>
<keyword evidence="1" id="KW-0732">Signal</keyword>
<feature type="chain" id="PRO_5047148488" evidence="1">
    <location>
        <begin position="29"/>
        <end position="97"/>
    </location>
</feature>
<gene>
    <name evidence="2" type="ORF">ACFSQP_08955</name>
</gene>
<accession>A0ABW5KUG5</accession>
<sequence length="97" mass="10715">MKLFVNGKFWLFGLLILAYSCADLTAEAEEKLLQLNKKTDSLNALITEELDKVKALDTLINFESNKVQKLDSLVTEAATKIDSLAQKSLDGLNGVLK</sequence>
<name>A0ABW5KUG5_9FLAO</name>
<evidence type="ECO:0000256" key="1">
    <source>
        <dbReference type="SAM" id="SignalP"/>
    </source>
</evidence>
<reference evidence="3" key="1">
    <citation type="journal article" date="2019" name="Int. J. Syst. Evol. Microbiol.">
        <title>The Global Catalogue of Microorganisms (GCM) 10K type strain sequencing project: providing services to taxonomists for standard genome sequencing and annotation.</title>
        <authorList>
            <consortium name="The Broad Institute Genomics Platform"/>
            <consortium name="The Broad Institute Genome Sequencing Center for Infectious Disease"/>
            <person name="Wu L."/>
            <person name="Ma J."/>
        </authorList>
    </citation>
    <scope>NUCLEOTIDE SEQUENCE [LARGE SCALE GENOMIC DNA]</scope>
    <source>
        <strain evidence="3">KCTC 42587</strain>
    </source>
</reference>
<protein>
    <submittedName>
        <fullName evidence="2">Uncharacterized protein</fullName>
    </submittedName>
</protein>
<dbReference type="Proteomes" id="UP001597472">
    <property type="component" value="Unassembled WGS sequence"/>
</dbReference>